<dbReference type="Proteomes" id="UP001363622">
    <property type="component" value="Unassembled WGS sequence"/>
</dbReference>
<proteinExistence type="predicted"/>
<protein>
    <submittedName>
        <fullName evidence="1">Uncharacterized protein</fullName>
    </submittedName>
</protein>
<gene>
    <name evidence="1" type="ORF">IWZ03DRAFT_355738</name>
</gene>
<evidence type="ECO:0000313" key="1">
    <source>
        <dbReference type="EMBL" id="KAK7523330.1"/>
    </source>
</evidence>
<evidence type="ECO:0000313" key="2">
    <source>
        <dbReference type="Proteomes" id="UP001363622"/>
    </source>
</evidence>
<comment type="caution">
    <text evidence="1">The sequence shown here is derived from an EMBL/GenBank/DDBJ whole genome shotgun (WGS) entry which is preliminary data.</text>
</comment>
<name>A0ABR1KWS6_9PEZI</name>
<keyword evidence="2" id="KW-1185">Reference proteome</keyword>
<organism evidence="1 2">
    <name type="scientific">Phyllosticta citriasiana</name>
    <dbReference type="NCBI Taxonomy" id="595635"/>
    <lineage>
        <taxon>Eukaryota</taxon>
        <taxon>Fungi</taxon>
        <taxon>Dikarya</taxon>
        <taxon>Ascomycota</taxon>
        <taxon>Pezizomycotina</taxon>
        <taxon>Dothideomycetes</taxon>
        <taxon>Dothideomycetes incertae sedis</taxon>
        <taxon>Botryosphaeriales</taxon>
        <taxon>Phyllostictaceae</taxon>
        <taxon>Phyllosticta</taxon>
    </lineage>
</organism>
<sequence>MARMAASARVLSLALLRPSKEPTRGAGRVLDWTSFSHGSRADGPSMAFGLAGIMGRGGHAGGGGGGGGGHSIATATESAGWRRQRIEWVVVVVVVDHAAPGHLRRFSARELMRYGCVDRPLYG</sequence>
<dbReference type="EMBL" id="JBBPHU010000001">
    <property type="protein sequence ID" value="KAK7523330.1"/>
    <property type="molecule type" value="Genomic_DNA"/>
</dbReference>
<reference evidence="1 2" key="1">
    <citation type="submission" date="2024-04" db="EMBL/GenBank/DDBJ databases">
        <title>Phyllosticta paracitricarpa is synonymous to the EU quarantine fungus P. citricarpa based on phylogenomic analyses.</title>
        <authorList>
            <consortium name="Lawrence Berkeley National Laboratory"/>
            <person name="Van Ingen-Buijs V.A."/>
            <person name="Van Westerhoven A.C."/>
            <person name="Haridas S."/>
            <person name="Skiadas P."/>
            <person name="Martin F."/>
            <person name="Groenewald J.Z."/>
            <person name="Crous P.W."/>
            <person name="Seidl M.F."/>
        </authorList>
    </citation>
    <scope>NUCLEOTIDE SEQUENCE [LARGE SCALE GENOMIC DNA]</scope>
    <source>
        <strain evidence="1 2">CBS 123371</strain>
    </source>
</reference>
<accession>A0ABR1KWS6</accession>